<dbReference type="PANTHER" id="PTHR30399:SF1">
    <property type="entry name" value="UTP PYROPHOSPHATASE"/>
    <property type="match status" value="1"/>
</dbReference>
<dbReference type="EMBL" id="AQQW01000003">
    <property type="protein sequence ID" value="ETW13655.1"/>
    <property type="molecule type" value="Genomic_DNA"/>
</dbReference>
<sequence length="231" mass="25986">MGRIALSGNPPIPVEVRRSARARRISLRLSGIDGRVTLTLPKRVPEAEGLAFLREKEAWLRGHLDRQAPRQLVGIGAELPVDGALHRVVPGPGRAVQLAEGELRVPGDPEAAAARLRAWLKTRARDRLAEASDRYSAMLGRGYTRITLRDTRSRWGSCSSEGALMYSWRLAMAPPDVLDYVAAHEVAHLREMNHSDRFWTLVEQLYGDWRAPRDWLRREGGGLHAYRFEAE</sequence>
<accession>W4HNR7</accession>
<dbReference type="Gene3D" id="3.30.2010.10">
    <property type="entry name" value="Metalloproteases ('zincins'), catalytic domain"/>
    <property type="match status" value="1"/>
</dbReference>
<dbReference type="Proteomes" id="UP000019063">
    <property type="component" value="Unassembled WGS sequence"/>
</dbReference>
<feature type="domain" description="YgjP-like metallopeptidase" evidence="1">
    <location>
        <begin position="27"/>
        <end position="218"/>
    </location>
</feature>
<dbReference type="PATRIC" id="fig|1317118.6.peg.1343"/>
<name>W4HNR7_9RHOB</name>
<dbReference type="InterPro" id="IPR002725">
    <property type="entry name" value="YgjP-like_metallopeptidase"/>
</dbReference>
<dbReference type="InterPro" id="IPR053136">
    <property type="entry name" value="UTP_pyrophosphatase-like"/>
</dbReference>
<evidence type="ECO:0000313" key="3">
    <source>
        <dbReference type="Proteomes" id="UP000019063"/>
    </source>
</evidence>
<comment type="caution">
    <text evidence="2">The sequence shown here is derived from an EMBL/GenBank/DDBJ whole genome shotgun (WGS) entry which is preliminary data.</text>
</comment>
<dbReference type="Pfam" id="PF01863">
    <property type="entry name" value="YgjP-like"/>
    <property type="match status" value="1"/>
</dbReference>
<protein>
    <recommendedName>
        <fullName evidence="1">YgjP-like metallopeptidase domain-containing protein</fullName>
    </recommendedName>
</protein>
<gene>
    <name evidence="2" type="ORF">ATO8_06481</name>
</gene>
<organism evidence="2 3">
    <name type="scientific">Roseivivax marinus</name>
    <dbReference type="NCBI Taxonomy" id="1379903"/>
    <lineage>
        <taxon>Bacteria</taxon>
        <taxon>Pseudomonadati</taxon>
        <taxon>Pseudomonadota</taxon>
        <taxon>Alphaproteobacteria</taxon>
        <taxon>Rhodobacterales</taxon>
        <taxon>Roseobacteraceae</taxon>
        <taxon>Roseivivax</taxon>
    </lineage>
</organism>
<dbReference type="CDD" id="cd07344">
    <property type="entry name" value="M48_yhfN_like"/>
    <property type="match status" value="1"/>
</dbReference>
<dbReference type="RefSeq" id="WP_043843033.1">
    <property type="nucleotide sequence ID" value="NZ_AQQW01000003.1"/>
</dbReference>
<keyword evidence="3" id="KW-1185">Reference proteome</keyword>
<evidence type="ECO:0000313" key="2">
    <source>
        <dbReference type="EMBL" id="ETW13655.1"/>
    </source>
</evidence>
<evidence type="ECO:0000259" key="1">
    <source>
        <dbReference type="Pfam" id="PF01863"/>
    </source>
</evidence>
<proteinExistence type="predicted"/>
<dbReference type="PANTHER" id="PTHR30399">
    <property type="entry name" value="UNCHARACTERIZED PROTEIN YGJP"/>
    <property type="match status" value="1"/>
</dbReference>
<dbReference type="AlphaFoldDB" id="W4HNR7"/>
<reference evidence="2 3" key="1">
    <citation type="journal article" date="2014" name="Antonie Van Leeuwenhoek">
        <title>Roseivivax atlanticus sp. nov., isolated from surface seawater of the Atlantic Ocean.</title>
        <authorList>
            <person name="Li G."/>
            <person name="Lai Q."/>
            <person name="Liu X."/>
            <person name="Sun F."/>
            <person name="Shao Z."/>
        </authorList>
    </citation>
    <scope>NUCLEOTIDE SEQUENCE [LARGE SCALE GENOMIC DNA]</scope>
    <source>
        <strain evidence="2 3">22II-s10s</strain>
    </source>
</reference>
<dbReference type="STRING" id="1379903.ATO8_06481"/>
<dbReference type="eggNOG" id="COG1451">
    <property type="taxonomic scope" value="Bacteria"/>
</dbReference>